<dbReference type="InterPro" id="IPR052511">
    <property type="entry name" value="ATP-dep_Helicase"/>
</dbReference>
<comment type="caution">
    <text evidence="5">The sequence shown here is derived from an EMBL/GenBank/DDBJ whole genome shotgun (WGS) entry which is preliminary data.</text>
</comment>
<feature type="domain" description="Helicase ATP-binding" evidence="3">
    <location>
        <begin position="32"/>
        <end position="211"/>
    </location>
</feature>
<evidence type="ECO:0000259" key="3">
    <source>
        <dbReference type="PROSITE" id="PS51192"/>
    </source>
</evidence>
<dbReference type="SUPFAM" id="SSF52540">
    <property type="entry name" value="P-loop containing nucleoside triphosphate hydrolases"/>
    <property type="match status" value="1"/>
</dbReference>
<keyword evidence="5" id="KW-0347">Helicase</keyword>
<dbReference type="Gene3D" id="3.40.50.300">
    <property type="entry name" value="P-loop containing nucleotide triphosphate hydrolases"/>
    <property type="match status" value="2"/>
</dbReference>
<dbReference type="PANTHER" id="PTHR47962">
    <property type="entry name" value="ATP-DEPENDENT HELICASE LHR-RELATED-RELATED"/>
    <property type="match status" value="1"/>
</dbReference>
<dbReference type="PANTHER" id="PTHR47962:SF5">
    <property type="entry name" value="ATP-DEPENDENT HELICASE LHR-RELATED"/>
    <property type="match status" value="1"/>
</dbReference>
<accession>A0ABT6P2Z0</accession>
<dbReference type="Proteomes" id="UP001160301">
    <property type="component" value="Unassembled WGS sequence"/>
</dbReference>
<evidence type="ECO:0000313" key="6">
    <source>
        <dbReference type="Proteomes" id="UP001160301"/>
    </source>
</evidence>
<proteinExistence type="predicted"/>
<dbReference type="RefSeq" id="WP_136971449.1">
    <property type="nucleotide sequence ID" value="NZ_JARZHI010000049.1"/>
</dbReference>
<dbReference type="Pfam" id="PF00270">
    <property type="entry name" value="DEAD"/>
    <property type="match status" value="1"/>
</dbReference>
<reference evidence="5 6" key="1">
    <citation type="submission" date="2023-04" db="EMBL/GenBank/DDBJ databases">
        <title>The genome sequence of Polyangium sorediatum DSM14670.</title>
        <authorList>
            <person name="Zhang X."/>
        </authorList>
    </citation>
    <scope>NUCLEOTIDE SEQUENCE [LARGE SCALE GENOMIC DNA]</scope>
    <source>
        <strain evidence="5 6">DSM 14670</strain>
    </source>
</reference>
<evidence type="ECO:0000313" key="5">
    <source>
        <dbReference type="EMBL" id="MDI1434933.1"/>
    </source>
</evidence>
<dbReference type="InterPro" id="IPR011545">
    <property type="entry name" value="DEAD/DEAH_box_helicase_dom"/>
</dbReference>
<dbReference type="EMBL" id="JARZHI010000049">
    <property type="protein sequence ID" value="MDI1434933.1"/>
    <property type="molecule type" value="Genomic_DNA"/>
</dbReference>
<evidence type="ECO:0000256" key="1">
    <source>
        <dbReference type="ARBA" id="ARBA00022741"/>
    </source>
</evidence>
<evidence type="ECO:0000259" key="4">
    <source>
        <dbReference type="PROSITE" id="PS51194"/>
    </source>
</evidence>
<organism evidence="5 6">
    <name type="scientific">Polyangium sorediatum</name>
    <dbReference type="NCBI Taxonomy" id="889274"/>
    <lineage>
        <taxon>Bacteria</taxon>
        <taxon>Pseudomonadati</taxon>
        <taxon>Myxococcota</taxon>
        <taxon>Polyangia</taxon>
        <taxon>Polyangiales</taxon>
        <taxon>Polyangiaceae</taxon>
        <taxon>Polyangium</taxon>
    </lineage>
</organism>
<dbReference type="InterPro" id="IPR001650">
    <property type="entry name" value="Helicase_C-like"/>
</dbReference>
<dbReference type="SMART" id="SM00487">
    <property type="entry name" value="DEXDc"/>
    <property type="match status" value="1"/>
</dbReference>
<dbReference type="Pfam" id="PF00271">
    <property type="entry name" value="Helicase_C"/>
    <property type="match status" value="1"/>
</dbReference>
<evidence type="ECO:0000256" key="2">
    <source>
        <dbReference type="ARBA" id="ARBA00022840"/>
    </source>
</evidence>
<dbReference type="InterPro" id="IPR027417">
    <property type="entry name" value="P-loop_NTPase"/>
</dbReference>
<gene>
    <name evidence="5" type="ORF">QHF89_35855</name>
</gene>
<keyword evidence="6" id="KW-1185">Reference proteome</keyword>
<dbReference type="InterPro" id="IPR014001">
    <property type="entry name" value="Helicase_ATP-bd"/>
</dbReference>
<feature type="domain" description="Helicase C-terminal" evidence="4">
    <location>
        <begin position="228"/>
        <end position="383"/>
    </location>
</feature>
<dbReference type="PROSITE" id="PS51192">
    <property type="entry name" value="HELICASE_ATP_BIND_1"/>
    <property type="match status" value="1"/>
</dbReference>
<sequence>MSTFARFPPRLQEAIVSRLGWTSLRPVQELAGQAILDGKNAVVLAPTAGGKTEAAMFPALAGLVEREPEGVGVIYIAPIKALLNNQEGRLGTYAEMVGLRRFVWHGDVADHDKRKFVREPAEILMTTPESLEVMLVSARSPVERLFKDLRLVVIDEVHAMAGTDRGSHLMSVLERLGLTSQHDLQRVGLSATVGNPEQIVAWLCGSSRRQGVVVNPPKTPAKRDLHIGLHESVGALAQEATARAQGKKSLFFCQSRALTESVADWMRGRGIDVFVHHSSVSLEERRAAEERFHEGTNACIVCTSTLELGIDVGDLDLVFQANAPTSVSSFLQRMGRTGRRAGTTANTTFLCEEPEAVLQAVALVELAREGWVEPVPVMGRCWPVLVHQLLAMTLQLGAVSAERCWEQLGRVPDFAAIARGEFDEVVEHMKREEFLFESGGLLSMGQRAERVFGRKNFQELYAVFSSPVLYRVQTQAGRDLGSLEQDFVDRLVENMTSFLLGGRAWTAVRVNHTDRVILVREAPRGMKPSWGGFIPQMLGFTLCQRIKRVLTEGVEYPYVDTAGRRYIEEQRAELGDLLRRAGPAVQMDDGQARWWTFAGGRVNHTIKYGLEIAEGWKVVADNFLVRIEGDGVTHETVRGAIRRIGEAGFWEAAETRRAMLARLPGYRLSKFQDCLPEKFALEVVAGYLLDVEGAARWVRES</sequence>
<dbReference type="SMART" id="SM00490">
    <property type="entry name" value="HELICc"/>
    <property type="match status" value="1"/>
</dbReference>
<keyword evidence="5" id="KW-0378">Hydrolase</keyword>
<keyword evidence="1" id="KW-0547">Nucleotide-binding</keyword>
<dbReference type="GO" id="GO:0004386">
    <property type="term" value="F:helicase activity"/>
    <property type="evidence" value="ECO:0007669"/>
    <property type="project" value="UniProtKB-KW"/>
</dbReference>
<name>A0ABT6P2Z0_9BACT</name>
<dbReference type="PROSITE" id="PS51194">
    <property type="entry name" value="HELICASE_CTER"/>
    <property type="match status" value="1"/>
</dbReference>
<keyword evidence="2" id="KW-0067">ATP-binding</keyword>
<protein>
    <submittedName>
        <fullName evidence="5">DEAD/DEAH box helicase</fullName>
    </submittedName>
</protein>